<dbReference type="InterPro" id="IPR036638">
    <property type="entry name" value="HLH_DNA-bd_sf"/>
</dbReference>
<proteinExistence type="predicted"/>
<dbReference type="PROSITE" id="PS50888">
    <property type="entry name" value="BHLH"/>
    <property type="match status" value="1"/>
</dbReference>
<feature type="non-terminal residue" evidence="7">
    <location>
        <position position="263"/>
    </location>
</feature>
<dbReference type="OMA" id="RRNSAFH"/>
<evidence type="ECO:0000256" key="5">
    <source>
        <dbReference type="SAM" id="MobiDB-lite"/>
    </source>
</evidence>
<keyword evidence="2" id="KW-0805">Transcription regulation</keyword>
<feature type="region of interest" description="Disordered" evidence="5">
    <location>
        <begin position="1"/>
        <end position="127"/>
    </location>
</feature>
<comment type="subcellular location">
    <subcellularLocation>
        <location evidence="1">Nucleus</location>
    </subcellularLocation>
</comment>
<dbReference type="AlphaFoldDB" id="G3AN35"/>
<dbReference type="RefSeq" id="XP_007375725.1">
    <property type="nucleotide sequence ID" value="XM_007375663.1"/>
</dbReference>
<keyword evidence="3" id="KW-0804">Transcription</keyword>
<dbReference type="GO" id="GO:0046983">
    <property type="term" value="F:protein dimerization activity"/>
    <property type="evidence" value="ECO:0007669"/>
    <property type="project" value="InterPro"/>
</dbReference>
<dbReference type="SUPFAM" id="SSF47459">
    <property type="entry name" value="HLH, helix-loop-helix DNA-binding domain"/>
    <property type="match status" value="1"/>
</dbReference>
<evidence type="ECO:0000313" key="8">
    <source>
        <dbReference type="Proteomes" id="UP000000709"/>
    </source>
</evidence>
<keyword evidence="4" id="KW-0539">Nucleus</keyword>
<feature type="compositionally biased region" description="Low complexity" evidence="5">
    <location>
        <begin position="14"/>
        <end position="45"/>
    </location>
</feature>
<gene>
    <name evidence="7" type="ORF">SPAPADRAFT_61516</name>
</gene>
<dbReference type="EMBL" id="GL996502">
    <property type="protein sequence ID" value="EGW32449.1"/>
    <property type="molecule type" value="Genomic_DNA"/>
</dbReference>
<dbReference type="KEGG" id="spaa:SPAPADRAFT_61516"/>
<dbReference type="Pfam" id="PF00010">
    <property type="entry name" value="HLH"/>
    <property type="match status" value="1"/>
</dbReference>
<evidence type="ECO:0000313" key="7">
    <source>
        <dbReference type="EMBL" id="EGW32449.1"/>
    </source>
</evidence>
<dbReference type="STRING" id="619300.G3AN35"/>
<dbReference type="GO" id="GO:0005634">
    <property type="term" value="C:nucleus"/>
    <property type="evidence" value="ECO:0007669"/>
    <property type="project" value="UniProtKB-SubCell"/>
</dbReference>
<dbReference type="InParanoid" id="G3AN35"/>
<evidence type="ECO:0000256" key="3">
    <source>
        <dbReference type="ARBA" id="ARBA00023163"/>
    </source>
</evidence>
<dbReference type="FunCoup" id="G3AN35">
    <property type="interactions" value="298"/>
</dbReference>
<feature type="region of interest" description="Disordered" evidence="5">
    <location>
        <begin position="144"/>
        <end position="168"/>
    </location>
</feature>
<dbReference type="GO" id="GO:0000978">
    <property type="term" value="F:RNA polymerase II cis-regulatory region sequence-specific DNA binding"/>
    <property type="evidence" value="ECO:0007669"/>
    <property type="project" value="TreeGrafter"/>
</dbReference>
<evidence type="ECO:0000259" key="6">
    <source>
        <dbReference type="PROSITE" id="PS50888"/>
    </source>
</evidence>
<dbReference type="SMART" id="SM00353">
    <property type="entry name" value="HLH"/>
    <property type="match status" value="1"/>
</dbReference>
<reference evidence="7 8" key="1">
    <citation type="journal article" date="2011" name="Proc. Natl. Acad. Sci. U.S.A.">
        <title>Comparative genomics of xylose-fermenting fungi for enhanced biofuel production.</title>
        <authorList>
            <person name="Wohlbach D.J."/>
            <person name="Kuo A."/>
            <person name="Sato T.K."/>
            <person name="Potts K.M."/>
            <person name="Salamov A.A."/>
            <person name="LaButti K.M."/>
            <person name="Sun H."/>
            <person name="Clum A."/>
            <person name="Pangilinan J.L."/>
            <person name="Lindquist E.A."/>
            <person name="Lucas S."/>
            <person name="Lapidus A."/>
            <person name="Jin M."/>
            <person name="Gunawan C."/>
            <person name="Balan V."/>
            <person name="Dale B.E."/>
            <person name="Jeffries T.W."/>
            <person name="Zinkel R."/>
            <person name="Barry K.W."/>
            <person name="Grigoriev I.V."/>
            <person name="Gasch A.P."/>
        </authorList>
    </citation>
    <scope>NUCLEOTIDE SEQUENCE [LARGE SCALE GENOMIC DNA]</scope>
    <source>
        <strain evidence="8">NRRL Y-27907 / 11-Y1</strain>
    </source>
</reference>
<dbReference type="GO" id="GO:0000981">
    <property type="term" value="F:DNA-binding transcription factor activity, RNA polymerase II-specific"/>
    <property type="evidence" value="ECO:0007669"/>
    <property type="project" value="TreeGrafter"/>
</dbReference>
<dbReference type="eggNOG" id="ENOG502S1F7">
    <property type="taxonomic scope" value="Eukaryota"/>
</dbReference>
<dbReference type="InterPro" id="IPR011598">
    <property type="entry name" value="bHLH_dom"/>
</dbReference>
<dbReference type="InterPro" id="IPR051732">
    <property type="entry name" value="USF"/>
</dbReference>
<accession>G3AN35</accession>
<sequence>MAQFGGFKESFLKSSDVNNSDTVSGSDSSSPASNEQQQQQSSSSQGGIPTIAVKQENIDHLLSSPGNSLDIKKQLSQSLQGIGGSHNTGGISKPRSRRNSAIIKSNQGSDNEDDKFDQGNERKRRDNINEKIQELSTLIPAEFFQDTTKAGSPDVTKEGSEGMGDTEEDVNNAVKIAGTKDGKPNKGQILTKSVEYLQYLQSLIDENNRKEVELILKLRTLELKKNNHSSDVPIRIGYTSAERALGEIGVGPCSEEYFRNVLV</sequence>
<name>G3AN35_SPAPN</name>
<keyword evidence="8" id="KW-1185">Reference proteome</keyword>
<evidence type="ECO:0000256" key="2">
    <source>
        <dbReference type="ARBA" id="ARBA00023015"/>
    </source>
</evidence>
<dbReference type="PANTHER" id="PTHR46117">
    <property type="entry name" value="FI24210P1"/>
    <property type="match status" value="1"/>
</dbReference>
<feature type="domain" description="BHLH" evidence="6">
    <location>
        <begin position="112"/>
        <end position="200"/>
    </location>
</feature>
<dbReference type="PANTHER" id="PTHR46117:SF3">
    <property type="entry name" value="FI24210P1"/>
    <property type="match status" value="1"/>
</dbReference>
<evidence type="ECO:0000256" key="4">
    <source>
        <dbReference type="ARBA" id="ARBA00023242"/>
    </source>
</evidence>
<organism evidence="8">
    <name type="scientific">Spathaspora passalidarum (strain NRRL Y-27907 / 11-Y1)</name>
    <dbReference type="NCBI Taxonomy" id="619300"/>
    <lineage>
        <taxon>Eukaryota</taxon>
        <taxon>Fungi</taxon>
        <taxon>Dikarya</taxon>
        <taxon>Ascomycota</taxon>
        <taxon>Saccharomycotina</taxon>
        <taxon>Pichiomycetes</taxon>
        <taxon>Debaryomycetaceae</taxon>
        <taxon>Spathaspora</taxon>
    </lineage>
</organism>
<evidence type="ECO:0000256" key="1">
    <source>
        <dbReference type="ARBA" id="ARBA00004123"/>
    </source>
</evidence>
<feature type="compositionally biased region" description="Basic and acidic residues" evidence="5">
    <location>
        <begin position="116"/>
        <end position="127"/>
    </location>
</feature>
<protein>
    <recommendedName>
        <fullName evidence="6">BHLH domain-containing protein</fullName>
    </recommendedName>
</protein>
<dbReference type="Gene3D" id="4.10.280.10">
    <property type="entry name" value="Helix-loop-helix DNA-binding domain"/>
    <property type="match status" value="1"/>
</dbReference>
<dbReference type="Proteomes" id="UP000000709">
    <property type="component" value="Unassembled WGS sequence"/>
</dbReference>
<dbReference type="GeneID" id="18873930"/>
<dbReference type="OrthoDB" id="270728at2759"/>
<dbReference type="CDD" id="cd11387">
    <property type="entry name" value="bHLHzip_USF_MITF"/>
    <property type="match status" value="1"/>
</dbReference>
<dbReference type="HOGENOM" id="CLU_983518_0_0_1"/>